<feature type="compositionally biased region" description="Basic residues" evidence="2">
    <location>
        <begin position="295"/>
        <end position="304"/>
    </location>
</feature>
<accession>C5L1U3</accession>
<name>C5L1U3_PERM5</name>
<dbReference type="InterPro" id="IPR029602">
    <property type="entry name" value="IFT74"/>
</dbReference>
<evidence type="ECO:0000256" key="2">
    <source>
        <dbReference type="SAM" id="MobiDB-lite"/>
    </source>
</evidence>
<sequence length="304" mass="34174">MSDRPQSRGFNTSSGGFRSTPPPSHVGSYTSTPNRPTSAMRSTGGSSGGRPTSQRGSILTGTALSSRAGLNSSLVAASATPRASMESVQVMDRPVTQQGLSGMRTSQTRSGRQVQDKSYFKAQLRNRINALSSEIALFNKEMTEIARESQSYKQYQRRRQLLLEEVKGLEGELADYNLTLDKQRANIRSDELERQYMSVKEKNVFGKQQIDEVFLQKKEREEDLAALEHKLFEQQSYLEGLVARLIPEQKKEYEKLIAEQVKLKDASHELEAAMEPLQQRLAASSDRLDRDPSRRRMLALSKAR</sequence>
<dbReference type="GO" id="GO:0005929">
    <property type="term" value="C:cilium"/>
    <property type="evidence" value="ECO:0007669"/>
    <property type="project" value="TreeGrafter"/>
</dbReference>
<proteinExistence type="predicted"/>
<dbReference type="InParanoid" id="C5L1U3"/>
<reference evidence="3 4" key="1">
    <citation type="submission" date="2008-07" db="EMBL/GenBank/DDBJ databases">
        <authorList>
            <person name="El-Sayed N."/>
            <person name="Caler E."/>
            <person name="Inman J."/>
            <person name="Amedeo P."/>
            <person name="Hass B."/>
            <person name="Wortman J."/>
        </authorList>
    </citation>
    <scope>NUCLEOTIDE SEQUENCE [LARGE SCALE GENOMIC DNA]</scope>
    <source>
        <strain evidence="4">ATCC 50983 / TXsc</strain>
    </source>
</reference>
<feature type="region of interest" description="Disordered" evidence="2">
    <location>
        <begin position="1"/>
        <end position="57"/>
    </location>
</feature>
<dbReference type="GO" id="GO:0030992">
    <property type="term" value="C:intraciliary transport particle B"/>
    <property type="evidence" value="ECO:0007669"/>
    <property type="project" value="InterPro"/>
</dbReference>
<dbReference type="AlphaFoldDB" id="C5L1U3"/>
<dbReference type="GO" id="GO:0035735">
    <property type="term" value="P:intraciliary transport involved in cilium assembly"/>
    <property type="evidence" value="ECO:0007669"/>
    <property type="project" value="TreeGrafter"/>
</dbReference>
<keyword evidence="4" id="KW-1185">Reference proteome</keyword>
<feature type="compositionally biased region" description="Polar residues" evidence="2">
    <location>
        <begin position="8"/>
        <end position="17"/>
    </location>
</feature>
<dbReference type="PANTHER" id="PTHR31432:SF0">
    <property type="entry name" value="INTRAFLAGELLAR TRANSPORT PROTEIN 74 HOMOLOG"/>
    <property type="match status" value="1"/>
</dbReference>
<evidence type="ECO:0000313" key="3">
    <source>
        <dbReference type="EMBL" id="EER09301.1"/>
    </source>
</evidence>
<feature type="compositionally biased region" description="Polar residues" evidence="2">
    <location>
        <begin position="27"/>
        <end position="36"/>
    </location>
</feature>
<dbReference type="Proteomes" id="UP000007800">
    <property type="component" value="Unassembled WGS sequence"/>
</dbReference>
<feature type="coiled-coil region" evidence="1">
    <location>
        <begin position="121"/>
        <end position="230"/>
    </location>
</feature>
<dbReference type="GeneID" id="9065644"/>
<organism evidence="4">
    <name type="scientific">Perkinsus marinus (strain ATCC 50983 / TXsc)</name>
    <dbReference type="NCBI Taxonomy" id="423536"/>
    <lineage>
        <taxon>Eukaryota</taxon>
        <taxon>Sar</taxon>
        <taxon>Alveolata</taxon>
        <taxon>Perkinsozoa</taxon>
        <taxon>Perkinsea</taxon>
        <taxon>Perkinsida</taxon>
        <taxon>Perkinsidae</taxon>
        <taxon>Perkinsus</taxon>
    </lineage>
</organism>
<dbReference type="OrthoDB" id="444379at2759"/>
<feature type="non-terminal residue" evidence="3">
    <location>
        <position position="304"/>
    </location>
</feature>
<evidence type="ECO:0000256" key="1">
    <source>
        <dbReference type="SAM" id="Coils"/>
    </source>
</evidence>
<dbReference type="OMA" id="SYYENEM"/>
<protein>
    <submittedName>
        <fullName evidence="3">Uncharacterized protein</fullName>
    </submittedName>
</protein>
<feature type="compositionally biased region" description="Low complexity" evidence="2">
    <location>
        <begin position="37"/>
        <end position="57"/>
    </location>
</feature>
<dbReference type="EMBL" id="GG678445">
    <property type="protein sequence ID" value="EER09301.1"/>
    <property type="molecule type" value="Genomic_DNA"/>
</dbReference>
<dbReference type="RefSeq" id="XP_002777485.1">
    <property type="nucleotide sequence ID" value="XM_002777439.1"/>
</dbReference>
<keyword evidence="1" id="KW-0175">Coiled coil</keyword>
<gene>
    <name evidence="3" type="ORF">Pmar_PMAR014379</name>
</gene>
<dbReference type="PANTHER" id="PTHR31432">
    <property type="entry name" value="INTRAFLAGELLAR TRANSPORT PROTEIN 74 HOMOLOG"/>
    <property type="match status" value="1"/>
</dbReference>
<dbReference type="GO" id="GO:0048487">
    <property type="term" value="F:beta-tubulin binding"/>
    <property type="evidence" value="ECO:0007669"/>
    <property type="project" value="InterPro"/>
</dbReference>
<evidence type="ECO:0000313" key="4">
    <source>
        <dbReference type="Proteomes" id="UP000007800"/>
    </source>
</evidence>
<feature type="region of interest" description="Disordered" evidence="2">
    <location>
        <begin position="281"/>
        <end position="304"/>
    </location>
</feature>